<dbReference type="InterPro" id="IPR027417">
    <property type="entry name" value="P-loop_NTPase"/>
</dbReference>
<comment type="caution">
    <text evidence="1">The sequence shown here is derived from an EMBL/GenBank/DDBJ whole genome shotgun (WGS) entry which is preliminary data.</text>
</comment>
<reference evidence="1" key="1">
    <citation type="submission" date="2021-02" db="EMBL/GenBank/DDBJ databases">
        <authorList>
            <person name="Nowell W R."/>
        </authorList>
    </citation>
    <scope>NUCLEOTIDE SEQUENCE</scope>
</reference>
<organism evidence="1 3">
    <name type="scientific">Rotaria sordida</name>
    <dbReference type="NCBI Taxonomy" id="392033"/>
    <lineage>
        <taxon>Eukaryota</taxon>
        <taxon>Metazoa</taxon>
        <taxon>Spiralia</taxon>
        <taxon>Gnathifera</taxon>
        <taxon>Rotifera</taxon>
        <taxon>Eurotatoria</taxon>
        <taxon>Bdelloidea</taxon>
        <taxon>Philodinida</taxon>
        <taxon>Philodinidae</taxon>
        <taxon>Rotaria</taxon>
    </lineage>
</organism>
<dbReference type="Gene3D" id="3.40.50.300">
    <property type="entry name" value="P-loop containing nucleotide triphosphate hydrolases"/>
    <property type="match status" value="1"/>
</dbReference>
<dbReference type="Proteomes" id="UP000663874">
    <property type="component" value="Unassembled WGS sequence"/>
</dbReference>
<dbReference type="AlphaFoldDB" id="A0A815KKV5"/>
<evidence type="ECO:0000313" key="2">
    <source>
        <dbReference type="EMBL" id="CAF4216851.1"/>
    </source>
</evidence>
<evidence type="ECO:0000313" key="3">
    <source>
        <dbReference type="Proteomes" id="UP000663889"/>
    </source>
</evidence>
<dbReference type="Proteomes" id="UP000663889">
    <property type="component" value="Unassembled WGS sequence"/>
</dbReference>
<evidence type="ECO:0000313" key="1">
    <source>
        <dbReference type="EMBL" id="CAF1391168.1"/>
    </source>
</evidence>
<dbReference type="EMBL" id="CAJNOU010003446">
    <property type="protein sequence ID" value="CAF1391168.1"/>
    <property type="molecule type" value="Genomic_DNA"/>
</dbReference>
<accession>A0A815KKV5</accession>
<protein>
    <recommendedName>
        <fullName evidence="4">Phosphoribulokinase/uridine kinase domain-containing protein</fullName>
    </recommendedName>
</protein>
<sequence>MSSTSSAIVVGLGGVTNGGKTTMCHSLKRLFSSNKYNLRVLSMHLDHYFRSPDDPHHVHLDEFNHHDWDSLNALDIDRFLADIELNRFKCDLLLIEGFLIFNIPT</sequence>
<evidence type="ECO:0008006" key="4">
    <source>
        <dbReference type="Google" id="ProtNLM"/>
    </source>
</evidence>
<name>A0A815KKV5_9BILA</name>
<dbReference type="SUPFAM" id="SSF52540">
    <property type="entry name" value="P-loop containing nucleoside triphosphate hydrolases"/>
    <property type="match status" value="1"/>
</dbReference>
<dbReference type="EMBL" id="CAJOBE010018060">
    <property type="protein sequence ID" value="CAF4216851.1"/>
    <property type="molecule type" value="Genomic_DNA"/>
</dbReference>
<gene>
    <name evidence="2" type="ORF">FNK824_LOCUS37049</name>
    <name evidence="1" type="ORF">SEV965_LOCUS30939</name>
</gene>
<proteinExistence type="predicted"/>